<dbReference type="AlphaFoldDB" id="A0A367XQT6"/>
<accession>A0A367XQT6</accession>
<evidence type="ECO:0000313" key="3">
    <source>
        <dbReference type="Proteomes" id="UP000253472"/>
    </source>
</evidence>
<feature type="signal peptide" evidence="1">
    <location>
        <begin position="1"/>
        <end position="21"/>
    </location>
</feature>
<keyword evidence="3" id="KW-1185">Reference proteome</keyword>
<comment type="caution">
    <text evidence="2">The sequence shown here is derived from an EMBL/GenBank/DDBJ whole genome shotgun (WGS) entry which is preliminary data.</text>
</comment>
<feature type="chain" id="PRO_5016993806" evidence="1">
    <location>
        <begin position="22"/>
        <end position="222"/>
    </location>
</feature>
<dbReference type="OrthoDB" id="4017608at2759"/>
<name>A0A367XQT6_9ASCO</name>
<keyword evidence="1" id="KW-0732">Signal</keyword>
<proteinExistence type="predicted"/>
<evidence type="ECO:0000313" key="2">
    <source>
        <dbReference type="EMBL" id="RCK55142.1"/>
    </source>
</evidence>
<dbReference type="Proteomes" id="UP000253472">
    <property type="component" value="Unassembled WGS sequence"/>
</dbReference>
<protein>
    <submittedName>
        <fullName evidence="2">Uncharacterized protein</fullName>
    </submittedName>
</protein>
<evidence type="ECO:0000256" key="1">
    <source>
        <dbReference type="SAM" id="SignalP"/>
    </source>
</evidence>
<reference evidence="2 3" key="1">
    <citation type="submission" date="2018-06" db="EMBL/GenBank/DDBJ databases">
        <title>Whole genome sequencing of Candida tropicalis (genome annotated by CSBL at Korea University).</title>
        <authorList>
            <person name="Ahn J."/>
        </authorList>
    </citation>
    <scope>NUCLEOTIDE SEQUENCE [LARGE SCALE GENOMIC DNA]</scope>
    <source>
        <strain evidence="2 3">ATCC 20962</strain>
    </source>
</reference>
<gene>
    <name evidence="2" type="ORF">Cantr_03674</name>
</gene>
<dbReference type="EMBL" id="QLNQ01000030">
    <property type="protein sequence ID" value="RCK55142.1"/>
    <property type="molecule type" value="Genomic_DNA"/>
</dbReference>
<organism evidence="2 3">
    <name type="scientific">Candida viswanathii</name>
    <dbReference type="NCBI Taxonomy" id="5486"/>
    <lineage>
        <taxon>Eukaryota</taxon>
        <taxon>Fungi</taxon>
        <taxon>Dikarya</taxon>
        <taxon>Ascomycota</taxon>
        <taxon>Saccharomycotina</taxon>
        <taxon>Pichiomycetes</taxon>
        <taxon>Debaryomycetaceae</taxon>
        <taxon>Candida/Lodderomyces clade</taxon>
        <taxon>Candida</taxon>
    </lineage>
</organism>
<sequence>MVTSVLLLWISLLSILAVSSPSKPKPTPVVPETDVNDLVYFNQVFDMVIQQTNQHLPTLDNSTIPHVAIDKPKKNNTSPVDAQGKLKPKWEYNIGVYLEKKVNKKLLKKMMKDGKFAAMGDDDTGLVIGTTEKVLIPTELMVSRAIPDTHNLFHQNLTTYPKKQTKIKVHNIKMPKMNAPQPPTSTYLYYDYYSGSSVDDSSGNKLVHGLWDFFWWILLYVL</sequence>